<proteinExistence type="predicted"/>
<reference evidence="2 3" key="1">
    <citation type="submission" date="2024-07" db="EMBL/GenBank/DDBJ databases">
        <title>Description of Labrys sedimenti sp. nov., isolated from a diclofenac-degrading enrichment culture.</title>
        <authorList>
            <person name="Tancsics A."/>
            <person name="Csepanyi A."/>
        </authorList>
    </citation>
    <scope>NUCLEOTIDE SEQUENCE [LARGE SCALE GENOMIC DNA]</scope>
    <source>
        <strain evidence="2 3">LMG 23578</strain>
    </source>
</reference>
<comment type="caution">
    <text evidence="2">The sequence shown here is derived from an EMBL/GenBank/DDBJ whole genome shotgun (WGS) entry which is preliminary data.</text>
</comment>
<protein>
    <recommendedName>
        <fullName evidence="4">LemA family protein</fullName>
    </recommendedName>
</protein>
<name>A0ABV3PG59_9HYPH</name>
<feature type="transmembrane region" description="Helical" evidence="1">
    <location>
        <begin position="59"/>
        <end position="76"/>
    </location>
</feature>
<accession>A0ABV3PG59</accession>
<keyword evidence="1" id="KW-0812">Transmembrane</keyword>
<keyword evidence="1" id="KW-1133">Transmembrane helix</keyword>
<feature type="transmembrane region" description="Helical" evidence="1">
    <location>
        <begin position="12"/>
        <end position="33"/>
    </location>
</feature>
<dbReference type="RefSeq" id="WP_367622858.1">
    <property type="nucleotide sequence ID" value="NZ_JBFNQD010000001.1"/>
</dbReference>
<evidence type="ECO:0000256" key="1">
    <source>
        <dbReference type="SAM" id="Phobius"/>
    </source>
</evidence>
<evidence type="ECO:0000313" key="2">
    <source>
        <dbReference type="EMBL" id="MEW9304498.1"/>
    </source>
</evidence>
<dbReference type="Proteomes" id="UP001555786">
    <property type="component" value="Unassembled WGS sequence"/>
</dbReference>
<sequence>MQKARKDAGDGGAIAAGLILLALIVCGMAWWLVRDDLCSAKTIMKDNDGLCFEFWLNRYQTLLVGLVAAALAVYGARSAWNAVRLQIGTIDEQAWQLSRGIIELKLSELREVSRQLLATQDRENPYGSIRMVLGMYEIEAGDLSVAELRKNAAACNPLMRQKIESIASRLEAISVVMSGFIVEKTYENNPIFAKTFAKSLQRSVDTIEQLTREN</sequence>
<keyword evidence="1" id="KW-0472">Membrane</keyword>
<evidence type="ECO:0008006" key="4">
    <source>
        <dbReference type="Google" id="ProtNLM"/>
    </source>
</evidence>
<keyword evidence="3" id="KW-1185">Reference proteome</keyword>
<dbReference type="EMBL" id="JBFNQD010000001">
    <property type="protein sequence ID" value="MEW9304498.1"/>
    <property type="molecule type" value="Genomic_DNA"/>
</dbReference>
<gene>
    <name evidence="2" type="ORF">ABXS05_03045</name>
</gene>
<evidence type="ECO:0000313" key="3">
    <source>
        <dbReference type="Proteomes" id="UP001555786"/>
    </source>
</evidence>
<organism evidence="2 3">
    <name type="scientific">Labrys neptuniae</name>
    <dbReference type="NCBI Taxonomy" id="376174"/>
    <lineage>
        <taxon>Bacteria</taxon>
        <taxon>Pseudomonadati</taxon>
        <taxon>Pseudomonadota</taxon>
        <taxon>Alphaproteobacteria</taxon>
        <taxon>Hyphomicrobiales</taxon>
        <taxon>Xanthobacteraceae</taxon>
        <taxon>Labrys</taxon>
    </lineage>
</organism>